<accession>A0A381X3B0</accession>
<dbReference type="Pfam" id="PF04240">
    <property type="entry name" value="Caroten_synth"/>
    <property type="match status" value="1"/>
</dbReference>
<dbReference type="InterPro" id="IPR007354">
    <property type="entry name" value="CruF-like"/>
</dbReference>
<gene>
    <name evidence="2" type="ORF">METZ01_LOCUS112098</name>
</gene>
<organism evidence="2">
    <name type="scientific">marine metagenome</name>
    <dbReference type="NCBI Taxonomy" id="408172"/>
    <lineage>
        <taxon>unclassified sequences</taxon>
        <taxon>metagenomes</taxon>
        <taxon>ecological metagenomes</taxon>
    </lineage>
</organism>
<feature type="transmembrane region" description="Helical" evidence="1">
    <location>
        <begin position="34"/>
        <end position="51"/>
    </location>
</feature>
<keyword evidence="1" id="KW-0812">Transmembrane</keyword>
<reference evidence="2" key="1">
    <citation type="submission" date="2018-05" db="EMBL/GenBank/DDBJ databases">
        <authorList>
            <person name="Lanie J.A."/>
            <person name="Ng W.-L."/>
            <person name="Kazmierczak K.M."/>
            <person name="Andrzejewski T.M."/>
            <person name="Davidsen T.M."/>
            <person name="Wayne K.J."/>
            <person name="Tettelin H."/>
            <person name="Glass J.I."/>
            <person name="Rusch D."/>
            <person name="Podicherti R."/>
            <person name="Tsui H.-C.T."/>
            <person name="Winkler M.E."/>
        </authorList>
    </citation>
    <scope>NUCLEOTIDE SEQUENCE</scope>
</reference>
<feature type="transmembrane region" description="Helical" evidence="1">
    <location>
        <begin position="128"/>
        <end position="148"/>
    </location>
</feature>
<keyword evidence="1" id="KW-0472">Membrane</keyword>
<dbReference type="AlphaFoldDB" id="A0A381X3B0"/>
<evidence type="ECO:0000313" key="2">
    <source>
        <dbReference type="EMBL" id="SVA59244.1"/>
    </source>
</evidence>
<dbReference type="EMBL" id="UINC01013764">
    <property type="protein sequence ID" value="SVA59244.1"/>
    <property type="molecule type" value="Genomic_DNA"/>
</dbReference>
<feature type="transmembrane region" description="Helical" evidence="1">
    <location>
        <begin position="6"/>
        <end position="27"/>
    </location>
</feature>
<dbReference type="PANTHER" id="PTHR39419:SF1">
    <property type="entry name" value="SLL0814 PROTEIN"/>
    <property type="match status" value="1"/>
</dbReference>
<feature type="transmembrane region" description="Helical" evidence="1">
    <location>
        <begin position="87"/>
        <end position="107"/>
    </location>
</feature>
<proteinExistence type="predicted"/>
<protein>
    <recommendedName>
        <fullName evidence="3">Carotenoid biosynthesis protein</fullName>
    </recommendedName>
</protein>
<keyword evidence="1" id="KW-1133">Transmembrane helix</keyword>
<evidence type="ECO:0000256" key="1">
    <source>
        <dbReference type="SAM" id="Phobius"/>
    </source>
</evidence>
<feature type="transmembrane region" description="Helical" evidence="1">
    <location>
        <begin position="211"/>
        <end position="229"/>
    </location>
</feature>
<feature type="transmembrane region" description="Helical" evidence="1">
    <location>
        <begin position="235"/>
        <end position="253"/>
    </location>
</feature>
<sequence>MEWPSLLLGTIVLRPYVFVFLAVYLTIAILNMGLVRSIVFTVLAYTIAFLSEYSSTRIGFPYGFYEYIETTRGQELWISNVPFMDSLSYSFLAYVAYTMALFLWSPLKINRWDIRLVESARVRRSLRVVFSGAIFFMLMDVIIDPIAFQGDRWFLGKIYTYKEQGEYFNIPLTNFFGWLLVGTCILYSFTRLDGYLDQIFPYKEQEFPAQALLGPALYFGVLLFNLAVTFYIGEWALGACGTSLTLMLFWLLYRKIRRPKKFSL</sequence>
<feature type="transmembrane region" description="Helical" evidence="1">
    <location>
        <begin position="168"/>
        <end position="190"/>
    </location>
</feature>
<dbReference type="PANTHER" id="PTHR39419">
    <property type="entry name" value="SLL0814 PROTEIN"/>
    <property type="match status" value="1"/>
</dbReference>
<name>A0A381X3B0_9ZZZZ</name>
<evidence type="ECO:0008006" key="3">
    <source>
        <dbReference type="Google" id="ProtNLM"/>
    </source>
</evidence>